<keyword evidence="14" id="KW-0378">Hydrolase</keyword>
<feature type="binding site" evidence="16">
    <location>
        <position position="199"/>
    </location>
    <ligand>
        <name>NADP(+)</name>
        <dbReference type="ChEBI" id="CHEBI:58349"/>
    </ligand>
</feature>
<evidence type="ECO:0000256" key="12">
    <source>
        <dbReference type="ARBA" id="ARBA00049861"/>
    </source>
</evidence>
<dbReference type="PANTHER" id="PTHR38011">
    <property type="entry name" value="DIHYDROFOLATE REDUCTASE FAMILY PROTEIN (AFU_ORTHOLOGUE AFUA_8G06820)"/>
    <property type="match status" value="1"/>
</dbReference>
<sequence>MHAASEKAAEAVQAVQIAAAMARAVELSQNGPAWGVNPQVGCVILGPDGSILAEGWHRGSGTPHAEQDALSRLASPALARGATVVVTLEPCNHRGRTGPCSEALVAAGVGEVYFGVDDPGVESAGGARRLDAAGVPVQGGIAANDVEQSIRPWLTAVRAGRPHVTLKWASSLDGRAAAADGSSRWITGPDARLDVHARRSRVDAIVVGTGTVLTDDPALTARGADGDPFAHQPVPVVIGLRGAPLDRAVWQHPERVREYRTHDVAAVLADLFAAGVRSVYVEGGPTLASAFIEADLVDELVVYLAPALLGGPILALGDLGVASIGEARRLSITSIDLLDADVRIVAHPAPVRVPPTIATTMKETDSVHRNH</sequence>
<comment type="cofactor">
    <cofactor evidence="14 17">
        <name>Zn(2+)</name>
        <dbReference type="ChEBI" id="CHEBI:29105"/>
    </cofactor>
    <text evidence="14 17">Binds 1 zinc ion.</text>
</comment>
<feature type="binding site" evidence="16">
    <location>
        <position position="169"/>
    </location>
    <ligand>
        <name>NADP(+)</name>
        <dbReference type="ChEBI" id="CHEBI:58349"/>
    </ligand>
</feature>
<evidence type="ECO:0000256" key="17">
    <source>
        <dbReference type="PIRSR" id="PIRSR006769-3"/>
    </source>
</evidence>
<evidence type="ECO:0000256" key="4">
    <source>
        <dbReference type="ARBA" id="ARBA00005259"/>
    </source>
</evidence>
<dbReference type="Pfam" id="PF00383">
    <property type="entry name" value="dCMP_cyt_deam_1"/>
    <property type="match status" value="1"/>
</dbReference>
<dbReference type="EC" id="1.1.1.193" evidence="14"/>
<dbReference type="GO" id="GO:0008835">
    <property type="term" value="F:diaminohydroxyphosphoribosylaminopyrimidine deaminase activity"/>
    <property type="evidence" value="ECO:0007669"/>
    <property type="project" value="UniProtKB-EC"/>
</dbReference>
<dbReference type="InterPro" id="IPR050765">
    <property type="entry name" value="Riboflavin_Biosynth_HTPR"/>
</dbReference>
<feature type="binding site" evidence="16">
    <location>
        <begin position="284"/>
        <end position="290"/>
    </location>
    <ligand>
        <name>NADP(+)</name>
        <dbReference type="ChEBI" id="CHEBI:58349"/>
    </ligand>
</feature>
<dbReference type="PIRSF" id="PIRSF006769">
    <property type="entry name" value="RibD"/>
    <property type="match status" value="1"/>
</dbReference>
<feature type="active site" description="Proton donor" evidence="15">
    <location>
        <position position="66"/>
    </location>
</feature>
<comment type="pathway">
    <text evidence="3 14">Cofactor biosynthesis; riboflavin biosynthesis; 5-amino-6-(D-ribitylamino)uracil from GTP: step 3/4.</text>
</comment>
<feature type="binding site" evidence="17">
    <location>
        <position position="64"/>
    </location>
    <ligand>
        <name>Zn(2+)</name>
        <dbReference type="ChEBI" id="CHEBI:29105"/>
        <note>catalytic</note>
    </ligand>
</feature>
<keyword evidence="11" id="KW-0511">Multifunctional enzyme</keyword>
<evidence type="ECO:0000259" key="18">
    <source>
        <dbReference type="PROSITE" id="PS51747"/>
    </source>
</evidence>
<dbReference type="Pfam" id="PF01872">
    <property type="entry name" value="RibD_C"/>
    <property type="match status" value="1"/>
</dbReference>
<dbReference type="InterPro" id="IPR024072">
    <property type="entry name" value="DHFR-like_dom_sf"/>
</dbReference>
<dbReference type="AlphaFoldDB" id="A0A3E0WCN8"/>
<dbReference type="InterPro" id="IPR016192">
    <property type="entry name" value="APOBEC/CMP_deaminase_Zn-bd"/>
</dbReference>
<proteinExistence type="inferred from homology"/>
<name>A0A3E0WCN8_9MICO</name>
<evidence type="ECO:0000256" key="8">
    <source>
        <dbReference type="ARBA" id="ARBA00022833"/>
    </source>
</evidence>
<dbReference type="EC" id="3.5.4.26" evidence="14"/>
<feature type="binding site" evidence="17">
    <location>
        <position position="91"/>
    </location>
    <ligand>
        <name>Zn(2+)</name>
        <dbReference type="ChEBI" id="CHEBI:29105"/>
        <note>catalytic</note>
    </ligand>
</feature>
<dbReference type="PROSITE" id="PS00903">
    <property type="entry name" value="CYT_DCMP_DEAMINASES_1"/>
    <property type="match status" value="1"/>
</dbReference>
<dbReference type="EMBL" id="NBXE01000008">
    <property type="protein sequence ID" value="RFA28688.1"/>
    <property type="molecule type" value="Genomic_DNA"/>
</dbReference>
<evidence type="ECO:0000256" key="14">
    <source>
        <dbReference type="PIRNR" id="PIRNR006769"/>
    </source>
</evidence>
<dbReference type="CDD" id="cd01284">
    <property type="entry name" value="Riboflavin_deaminase-reductase"/>
    <property type="match status" value="1"/>
</dbReference>
<evidence type="ECO:0000313" key="20">
    <source>
        <dbReference type="Proteomes" id="UP000257080"/>
    </source>
</evidence>
<comment type="similarity">
    <text evidence="4 14">In the N-terminal section; belongs to the cytidine and deoxycytidylate deaminase family.</text>
</comment>
<dbReference type="InterPro" id="IPR002125">
    <property type="entry name" value="CMP_dCMP_dom"/>
</dbReference>
<comment type="catalytic activity">
    <reaction evidence="12 14">
        <text>5-amino-6-(5-phospho-D-ribitylamino)uracil + NADP(+) = 5-amino-6-(5-phospho-D-ribosylamino)uracil + NADPH + H(+)</text>
        <dbReference type="Rhea" id="RHEA:17845"/>
        <dbReference type="ChEBI" id="CHEBI:15378"/>
        <dbReference type="ChEBI" id="CHEBI:57783"/>
        <dbReference type="ChEBI" id="CHEBI:58349"/>
        <dbReference type="ChEBI" id="CHEBI:58421"/>
        <dbReference type="ChEBI" id="CHEBI:58453"/>
        <dbReference type="EC" id="1.1.1.193"/>
    </reaction>
</comment>
<dbReference type="UniPathway" id="UPA00275">
    <property type="reaction ID" value="UER00401"/>
</dbReference>
<dbReference type="RefSeq" id="WP_253259243.1">
    <property type="nucleotide sequence ID" value="NZ_NBXC01000008.1"/>
</dbReference>
<dbReference type="InterPro" id="IPR004794">
    <property type="entry name" value="Eubact_RibD"/>
</dbReference>
<evidence type="ECO:0000256" key="7">
    <source>
        <dbReference type="ARBA" id="ARBA00022723"/>
    </source>
</evidence>
<feature type="binding site" evidence="16">
    <location>
        <position position="222"/>
    </location>
    <ligand>
        <name>substrate</name>
    </ligand>
</feature>
<evidence type="ECO:0000256" key="9">
    <source>
        <dbReference type="ARBA" id="ARBA00022857"/>
    </source>
</evidence>
<dbReference type="PANTHER" id="PTHR38011:SF7">
    <property type="entry name" value="2,5-DIAMINO-6-RIBOSYLAMINO-4(3H)-PYRIMIDINONE 5'-PHOSPHATE REDUCTASE"/>
    <property type="match status" value="1"/>
</dbReference>
<keyword evidence="8 14" id="KW-0862">Zinc</keyword>
<dbReference type="PROSITE" id="PS51747">
    <property type="entry name" value="CYT_DCMP_DEAMINASES_2"/>
    <property type="match status" value="1"/>
</dbReference>
<dbReference type="GO" id="GO:0008270">
    <property type="term" value="F:zinc ion binding"/>
    <property type="evidence" value="ECO:0007669"/>
    <property type="project" value="InterPro"/>
</dbReference>
<comment type="similarity">
    <text evidence="5 14">In the C-terminal section; belongs to the HTP reductase family.</text>
</comment>
<evidence type="ECO:0000256" key="15">
    <source>
        <dbReference type="PIRSR" id="PIRSR006769-1"/>
    </source>
</evidence>
<feature type="binding site" evidence="16">
    <location>
        <position position="211"/>
    </location>
    <ligand>
        <name>NADP(+)</name>
        <dbReference type="ChEBI" id="CHEBI:58349"/>
    </ligand>
</feature>
<keyword evidence="6 14" id="KW-0686">Riboflavin biosynthesis</keyword>
<evidence type="ECO:0000256" key="5">
    <source>
        <dbReference type="ARBA" id="ARBA00007417"/>
    </source>
</evidence>
<organism evidence="19 20">
    <name type="scientific">Subtercola boreus</name>
    <dbReference type="NCBI Taxonomy" id="120213"/>
    <lineage>
        <taxon>Bacteria</taxon>
        <taxon>Bacillati</taxon>
        <taxon>Actinomycetota</taxon>
        <taxon>Actinomycetes</taxon>
        <taxon>Micrococcales</taxon>
        <taxon>Microbacteriaceae</taxon>
        <taxon>Subtercola</taxon>
    </lineage>
</organism>
<feature type="binding site" evidence="16">
    <location>
        <position position="215"/>
    </location>
    <ligand>
        <name>NADP(+)</name>
        <dbReference type="ChEBI" id="CHEBI:58349"/>
    </ligand>
</feature>
<comment type="caution">
    <text evidence="19">The sequence shown here is derived from an EMBL/GenBank/DDBJ whole genome shotgun (WGS) entry which is preliminary data.</text>
</comment>
<dbReference type="InterPro" id="IPR002734">
    <property type="entry name" value="RibDG_C"/>
</dbReference>
<dbReference type="Proteomes" id="UP000257080">
    <property type="component" value="Unassembled WGS sequence"/>
</dbReference>
<dbReference type="GO" id="GO:0009231">
    <property type="term" value="P:riboflavin biosynthetic process"/>
    <property type="evidence" value="ECO:0007669"/>
    <property type="project" value="UniProtKB-UniPathway"/>
</dbReference>
<feature type="binding site" evidence="17">
    <location>
        <position position="100"/>
    </location>
    <ligand>
        <name>Zn(2+)</name>
        <dbReference type="ChEBI" id="CHEBI:29105"/>
        <note>catalytic</note>
    </ligand>
</feature>
<dbReference type="GO" id="GO:0008703">
    <property type="term" value="F:5-amino-6-(5-phosphoribosylamino)uracil reductase activity"/>
    <property type="evidence" value="ECO:0007669"/>
    <property type="project" value="UniProtKB-EC"/>
</dbReference>
<accession>A0A3E0WCN8</accession>
<reference evidence="19 20" key="1">
    <citation type="submission" date="2017-04" db="EMBL/GenBank/DDBJ databases">
        <title>Comparative genome analysis of Subtercola boreus.</title>
        <authorList>
            <person name="Cho Y.-J."/>
            <person name="Cho A."/>
            <person name="Kim O.-S."/>
            <person name="Lee J.-I."/>
        </authorList>
    </citation>
    <scope>NUCLEOTIDE SEQUENCE [LARGE SCALE GENOMIC DNA]</scope>
    <source>
        <strain evidence="19 20">P28004</strain>
    </source>
</reference>
<feature type="binding site" evidence="16">
    <location>
        <position position="185"/>
    </location>
    <ligand>
        <name>NADP(+)</name>
        <dbReference type="ChEBI" id="CHEBI:58349"/>
    </ligand>
</feature>
<dbReference type="SUPFAM" id="SSF53927">
    <property type="entry name" value="Cytidine deaminase-like"/>
    <property type="match status" value="1"/>
</dbReference>
<feature type="binding site" evidence="16">
    <location>
        <position position="219"/>
    </location>
    <ligand>
        <name>substrate</name>
    </ligand>
</feature>
<comment type="pathway">
    <text evidence="2 14">Cofactor biosynthesis; riboflavin biosynthesis; 5-amino-6-(D-ribitylamino)uracil from GTP: step 2/4.</text>
</comment>
<feature type="domain" description="CMP/dCMP-type deaminase" evidence="18">
    <location>
        <begin position="15"/>
        <end position="137"/>
    </location>
</feature>
<gene>
    <name evidence="19" type="ORF">B7R25_02905</name>
</gene>
<evidence type="ECO:0000256" key="10">
    <source>
        <dbReference type="ARBA" id="ARBA00023002"/>
    </source>
</evidence>
<evidence type="ECO:0000256" key="16">
    <source>
        <dbReference type="PIRSR" id="PIRSR006769-2"/>
    </source>
</evidence>
<feature type="binding site" evidence="16">
    <location>
        <position position="183"/>
    </location>
    <ligand>
        <name>substrate</name>
    </ligand>
</feature>
<dbReference type="NCBIfam" id="TIGR00326">
    <property type="entry name" value="eubact_ribD"/>
    <property type="match status" value="1"/>
</dbReference>
<dbReference type="Gene3D" id="3.40.140.10">
    <property type="entry name" value="Cytidine Deaminase, domain 2"/>
    <property type="match status" value="1"/>
</dbReference>
<comment type="function">
    <text evidence="1 14">Converts 2,5-diamino-6-(ribosylamino)-4(3h)-pyrimidinone 5'-phosphate into 5-amino-6-(ribosylamino)-2,4(1h,3h)-pyrimidinedione 5'-phosphate.</text>
</comment>
<evidence type="ECO:0000256" key="11">
    <source>
        <dbReference type="ARBA" id="ARBA00023268"/>
    </source>
</evidence>
<dbReference type="Gene3D" id="3.40.430.10">
    <property type="entry name" value="Dihydrofolate Reductase, subunit A"/>
    <property type="match status" value="1"/>
</dbReference>
<dbReference type="SUPFAM" id="SSF53597">
    <property type="entry name" value="Dihydrofolate reductase-like"/>
    <property type="match status" value="1"/>
</dbReference>
<evidence type="ECO:0000256" key="2">
    <source>
        <dbReference type="ARBA" id="ARBA00004882"/>
    </source>
</evidence>
<keyword evidence="7 14" id="KW-0479">Metal-binding</keyword>
<dbReference type="InterPro" id="IPR016193">
    <property type="entry name" value="Cytidine_deaminase-like"/>
</dbReference>
<evidence type="ECO:0000313" key="19">
    <source>
        <dbReference type="EMBL" id="RFA28688.1"/>
    </source>
</evidence>
<keyword evidence="10 14" id="KW-0560">Oxidoreductase</keyword>
<evidence type="ECO:0000256" key="6">
    <source>
        <dbReference type="ARBA" id="ARBA00022619"/>
    </source>
</evidence>
<protein>
    <recommendedName>
        <fullName evidence="14">Riboflavin biosynthesis protein RibD</fullName>
    </recommendedName>
    <domain>
        <recommendedName>
            <fullName evidence="14">Diaminohydroxyphosphoribosylaminopyrimidine deaminase</fullName>
            <shortName evidence="14">DRAP deaminase</shortName>
            <ecNumber evidence="14">3.5.4.26</ecNumber>
        </recommendedName>
        <alternativeName>
            <fullName evidence="14">Riboflavin-specific deaminase</fullName>
        </alternativeName>
    </domain>
    <domain>
        <recommendedName>
            <fullName evidence="14">5-amino-6-(5-phosphoribosylamino)uracil reductase</fullName>
            <ecNumber evidence="14">1.1.1.193</ecNumber>
        </recommendedName>
        <alternativeName>
            <fullName evidence="14">HTP reductase</fullName>
        </alternativeName>
    </domain>
</protein>
<evidence type="ECO:0000256" key="1">
    <source>
        <dbReference type="ARBA" id="ARBA00002151"/>
    </source>
</evidence>
<evidence type="ECO:0000256" key="3">
    <source>
        <dbReference type="ARBA" id="ARBA00004910"/>
    </source>
</evidence>
<keyword evidence="9 14" id="KW-0521">NADP</keyword>
<comment type="catalytic activity">
    <reaction evidence="13 14">
        <text>2,5-diamino-6-hydroxy-4-(5-phosphoribosylamino)-pyrimidine + H2O + H(+) = 5-amino-6-(5-phospho-D-ribosylamino)uracil + NH4(+)</text>
        <dbReference type="Rhea" id="RHEA:21868"/>
        <dbReference type="ChEBI" id="CHEBI:15377"/>
        <dbReference type="ChEBI" id="CHEBI:15378"/>
        <dbReference type="ChEBI" id="CHEBI:28938"/>
        <dbReference type="ChEBI" id="CHEBI:58453"/>
        <dbReference type="ChEBI" id="CHEBI:58614"/>
        <dbReference type="EC" id="3.5.4.26"/>
    </reaction>
</comment>
<feature type="binding site" evidence="16">
    <location>
        <position position="282"/>
    </location>
    <ligand>
        <name>substrate</name>
    </ligand>
</feature>
<evidence type="ECO:0000256" key="13">
    <source>
        <dbReference type="ARBA" id="ARBA00049886"/>
    </source>
</evidence>